<organism evidence="2 3">
    <name type="scientific">Marinobacter nauticus</name>
    <name type="common">Marinobacter hydrocarbonoclasticus</name>
    <name type="synonym">Marinobacter aquaeolei</name>
    <dbReference type="NCBI Taxonomy" id="2743"/>
    <lineage>
        <taxon>Bacteria</taxon>
        <taxon>Pseudomonadati</taxon>
        <taxon>Pseudomonadota</taxon>
        <taxon>Gammaproteobacteria</taxon>
        <taxon>Pseudomonadales</taxon>
        <taxon>Marinobacteraceae</taxon>
        <taxon>Marinobacter</taxon>
    </lineage>
</organism>
<reference evidence="2 3" key="1">
    <citation type="submission" date="2018-07" db="EMBL/GenBank/DDBJ databases">
        <title>Freshwater and sediment microbial communities from various areas in North America, analyzing microbe dynamics in response to fracking.</title>
        <authorList>
            <person name="Lamendella R."/>
        </authorList>
    </citation>
    <scope>NUCLEOTIDE SEQUENCE [LARGE SCALE GENOMIC DNA]</scope>
    <source>
        <strain evidence="2 3">105B</strain>
    </source>
</reference>
<dbReference type="EMBL" id="QPJI01000001">
    <property type="protein sequence ID" value="RCW75302.1"/>
    <property type="molecule type" value="Genomic_DNA"/>
</dbReference>
<feature type="transmembrane region" description="Helical" evidence="1">
    <location>
        <begin position="6"/>
        <end position="26"/>
    </location>
</feature>
<keyword evidence="1" id="KW-0472">Membrane</keyword>
<comment type="caution">
    <text evidence="2">The sequence shown here is derived from an EMBL/GenBank/DDBJ whole genome shotgun (WGS) entry which is preliminary data.</text>
</comment>
<sequence length="49" mass="5211">MNTALTVKYLVPLAGVGMLVAAFAPYDSSSAFDDRSIETTGRVGRADFQ</sequence>
<dbReference type="Proteomes" id="UP000253647">
    <property type="component" value="Unassembled WGS sequence"/>
</dbReference>
<keyword evidence="1" id="KW-0812">Transmembrane</keyword>
<dbReference type="RefSeq" id="WP_181861247.1">
    <property type="nucleotide sequence ID" value="NZ_QPJI01000001.1"/>
</dbReference>
<gene>
    <name evidence="2" type="ORF">DET61_101297</name>
</gene>
<name>A0A368Y534_MARNT</name>
<evidence type="ECO:0000313" key="3">
    <source>
        <dbReference type="Proteomes" id="UP000253647"/>
    </source>
</evidence>
<protein>
    <submittedName>
        <fullName evidence="2">Uncharacterized protein</fullName>
    </submittedName>
</protein>
<accession>A0A368Y534</accession>
<evidence type="ECO:0000313" key="2">
    <source>
        <dbReference type="EMBL" id="RCW75302.1"/>
    </source>
</evidence>
<dbReference type="AlphaFoldDB" id="A0A368Y534"/>
<proteinExistence type="predicted"/>
<keyword evidence="1" id="KW-1133">Transmembrane helix</keyword>
<evidence type="ECO:0000256" key="1">
    <source>
        <dbReference type="SAM" id="Phobius"/>
    </source>
</evidence>